<dbReference type="RefSeq" id="WP_311666633.1">
    <property type="nucleotide sequence ID" value="NZ_JAVREO010000005.1"/>
</dbReference>
<comment type="caution">
    <text evidence="3">The sequence shown here is derived from an EMBL/GenBank/DDBJ whole genome shotgun (WGS) entry which is preliminary data.</text>
</comment>
<evidence type="ECO:0000313" key="4">
    <source>
        <dbReference type="Proteomes" id="UP001183410"/>
    </source>
</evidence>
<reference evidence="4" key="1">
    <citation type="submission" date="2023-07" db="EMBL/GenBank/DDBJ databases">
        <title>30 novel species of actinomycetes from the DSMZ collection.</title>
        <authorList>
            <person name="Nouioui I."/>
        </authorList>
    </citation>
    <scope>NUCLEOTIDE SEQUENCE [LARGE SCALE GENOMIC DNA]</scope>
    <source>
        <strain evidence="4">DSM 44915</strain>
    </source>
</reference>
<dbReference type="SMART" id="SM00460">
    <property type="entry name" value="TGc"/>
    <property type="match status" value="1"/>
</dbReference>
<sequence length="324" mass="36120">MTGPSEAELTRLLAKVRRVPDRHRVFTETPRAARRTYRVGDELLARLLDLGLPSRYVGDELRLDPLDLRNVAIALRLNAPWFVAMRWWAAALRESRDRRSATYRLDVHTRCPDCGRDGGCVASASAHLTAAAAEVRPRPGGRADLAVTVRLTGRPEPLPEPVAEVTRVADGVEWHLLPYALDRDLGFLRETGLADCRLMAHHLHREARRRGLTSRRCHGLIVCSPFSRPHDWVEFEVAGRWLPADPLLMTSMAAWGYLDPAEWPPHTAPSGTLWRVADEEVPLVTHGDRPAWLTLPTTRLPEPEPESAPGPEPAPDGDRAAPGR</sequence>
<name>A0ABU2JNN2_9ACTN</name>
<dbReference type="InterPro" id="IPR038765">
    <property type="entry name" value="Papain-like_cys_pep_sf"/>
</dbReference>
<dbReference type="InterPro" id="IPR002931">
    <property type="entry name" value="Transglutaminase-like"/>
</dbReference>
<organism evidence="3 4">
    <name type="scientific">Streptomyces chisholmiae</name>
    <dbReference type="NCBI Taxonomy" id="3075540"/>
    <lineage>
        <taxon>Bacteria</taxon>
        <taxon>Bacillati</taxon>
        <taxon>Actinomycetota</taxon>
        <taxon>Actinomycetes</taxon>
        <taxon>Kitasatosporales</taxon>
        <taxon>Streptomycetaceae</taxon>
        <taxon>Streptomyces</taxon>
    </lineage>
</organism>
<feature type="region of interest" description="Disordered" evidence="1">
    <location>
        <begin position="292"/>
        <end position="324"/>
    </location>
</feature>
<evidence type="ECO:0000313" key="3">
    <source>
        <dbReference type="EMBL" id="MDT0266596.1"/>
    </source>
</evidence>
<accession>A0ABU2JNN2</accession>
<protein>
    <recommendedName>
        <fullName evidence="2">Transglutaminase-like domain-containing protein</fullName>
    </recommendedName>
</protein>
<evidence type="ECO:0000259" key="2">
    <source>
        <dbReference type="SMART" id="SM00460"/>
    </source>
</evidence>
<evidence type="ECO:0000256" key="1">
    <source>
        <dbReference type="SAM" id="MobiDB-lite"/>
    </source>
</evidence>
<dbReference type="Proteomes" id="UP001183410">
    <property type="component" value="Unassembled WGS sequence"/>
</dbReference>
<proteinExistence type="predicted"/>
<dbReference type="SUPFAM" id="SSF54001">
    <property type="entry name" value="Cysteine proteinases"/>
    <property type="match status" value="1"/>
</dbReference>
<feature type="domain" description="Transglutaminase-like" evidence="2">
    <location>
        <begin position="188"/>
        <end position="248"/>
    </location>
</feature>
<gene>
    <name evidence="3" type="ORF">RM844_09850</name>
</gene>
<keyword evidence="4" id="KW-1185">Reference proteome</keyword>
<dbReference type="EMBL" id="JAVREO010000005">
    <property type="protein sequence ID" value="MDT0266596.1"/>
    <property type="molecule type" value="Genomic_DNA"/>
</dbReference>